<proteinExistence type="predicted"/>
<dbReference type="RefSeq" id="WP_117670737.1">
    <property type="nucleotide sequence ID" value="NZ_CABOGR010000003.1"/>
</dbReference>
<dbReference type="EMBL" id="QSQT01000003">
    <property type="protein sequence ID" value="RGK57818.1"/>
    <property type="molecule type" value="Genomic_DNA"/>
</dbReference>
<gene>
    <name evidence="1" type="ORF">DXD04_03055</name>
</gene>
<protein>
    <submittedName>
        <fullName evidence="1">PcfJ-like protein</fullName>
    </submittedName>
</protein>
<dbReference type="InterPro" id="IPR025586">
    <property type="entry name" value="PcfJ"/>
</dbReference>
<dbReference type="Proteomes" id="UP000260862">
    <property type="component" value="Unassembled WGS sequence"/>
</dbReference>
<comment type="caution">
    <text evidence="1">The sequence shown here is derived from an EMBL/GenBank/DDBJ whole genome shotgun (WGS) entry which is preliminary data.</text>
</comment>
<dbReference type="Pfam" id="PF14284">
    <property type="entry name" value="PcfJ"/>
    <property type="match status" value="1"/>
</dbReference>
<sequence>MKPKTRIQSEIVTLSKRLKSISEKQKAYAYKHCFSHIARMTSKGIVTCTDCGHSWKGENIPSSDHAECTCPHCGSKLEVMKTRQRVFKGTEYFSIITTCKGYQVIRFFIVRANRKVGYQAKYEINEIVQQWIAPNGRGEIIARLRCMSSMYYDLWNEHSCMELRSNSNHFAYDITPQCTYPHIRIMKKIRRNGFKGKFYNISPNAFFKAILSDNKMETLLKVGQIEMFRHFIRSNADINEYWAALKICIRNGYEITNASEWCDYIRLLKHFGMDIHNSKYVCPKDIVSEHDNLVKRRNDEIRQEDNERKKAQAIENERIYKEQKGKFFGISFTDGIIQVHVLSSVHDFIEEAKIMHHCVFSNSYYLKENSLILSATIEGKRIETIEVSLKTLKVVQSRGVYNKNTEYHEQIINLVNQNMGMIQKCLVA</sequence>
<evidence type="ECO:0000313" key="2">
    <source>
        <dbReference type="Proteomes" id="UP000260862"/>
    </source>
</evidence>
<reference evidence="1 2" key="1">
    <citation type="submission" date="2018-08" db="EMBL/GenBank/DDBJ databases">
        <title>A genome reference for cultivated species of the human gut microbiota.</title>
        <authorList>
            <person name="Zou Y."/>
            <person name="Xue W."/>
            <person name="Luo G."/>
        </authorList>
    </citation>
    <scope>NUCLEOTIDE SEQUENCE [LARGE SCALE GENOMIC DNA]</scope>
    <source>
        <strain evidence="1 2">TF10-3AC</strain>
    </source>
</reference>
<organism evidence="1 2">
    <name type="scientific">Phocaeicola plebeius</name>
    <dbReference type="NCBI Taxonomy" id="310297"/>
    <lineage>
        <taxon>Bacteria</taxon>
        <taxon>Pseudomonadati</taxon>
        <taxon>Bacteroidota</taxon>
        <taxon>Bacteroidia</taxon>
        <taxon>Bacteroidales</taxon>
        <taxon>Bacteroidaceae</taxon>
        <taxon>Phocaeicola</taxon>
    </lineage>
</organism>
<keyword evidence="2" id="KW-1185">Reference proteome</keyword>
<dbReference type="AlphaFoldDB" id="A0A3E4N6G7"/>
<evidence type="ECO:0000313" key="1">
    <source>
        <dbReference type="EMBL" id="RGK57818.1"/>
    </source>
</evidence>
<accession>A0A3E4N6G7</accession>
<name>A0A3E4N6G7_9BACT</name>